<dbReference type="CDD" id="cd09598">
    <property type="entry name" value="M4_like"/>
    <property type="match status" value="1"/>
</dbReference>
<evidence type="ECO:0000256" key="1">
    <source>
        <dbReference type="SAM" id="MobiDB-lite"/>
    </source>
</evidence>
<gene>
    <name evidence="2" type="ORF">ACFQDI_22775</name>
</gene>
<comment type="caution">
    <text evidence="2">The sequence shown here is derived from an EMBL/GenBank/DDBJ whole genome shotgun (WGS) entry which is preliminary data.</text>
</comment>
<feature type="region of interest" description="Disordered" evidence="1">
    <location>
        <begin position="1"/>
        <end position="24"/>
    </location>
</feature>
<evidence type="ECO:0000313" key="2">
    <source>
        <dbReference type="EMBL" id="MFC5457711.1"/>
    </source>
</evidence>
<protein>
    <recommendedName>
        <fullName evidence="4">Peptidase M4</fullName>
    </recommendedName>
</protein>
<dbReference type="Proteomes" id="UP001596052">
    <property type="component" value="Unassembled WGS sequence"/>
</dbReference>
<evidence type="ECO:0000313" key="3">
    <source>
        <dbReference type="Proteomes" id="UP001596052"/>
    </source>
</evidence>
<dbReference type="RefSeq" id="WP_377171320.1">
    <property type="nucleotide sequence ID" value="NZ_JBHSMQ010000012.1"/>
</dbReference>
<reference evidence="3" key="1">
    <citation type="journal article" date="2019" name="Int. J. Syst. Evol. Microbiol.">
        <title>The Global Catalogue of Microorganisms (GCM) 10K type strain sequencing project: providing services to taxonomists for standard genome sequencing and annotation.</title>
        <authorList>
            <consortium name="The Broad Institute Genomics Platform"/>
            <consortium name="The Broad Institute Genome Sequencing Center for Infectious Disease"/>
            <person name="Wu L."/>
            <person name="Ma J."/>
        </authorList>
    </citation>
    <scope>NUCLEOTIDE SEQUENCE [LARGE SCALE GENOMIC DNA]</scope>
    <source>
        <strain evidence="3">CGMCC 4.1469</strain>
    </source>
</reference>
<accession>A0ABW0KZ74</accession>
<evidence type="ECO:0008006" key="4">
    <source>
        <dbReference type="Google" id="ProtNLM"/>
    </source>
</evidence>
<dbReference type="SUPFAM" id="SSF55486">
    <property type="entry name" value="Metalloproteases ('zincins'), catalytic domain"/>
    <property type="match status" value="1"/>
</dbReference>
<sequence>MPAKSRPTESAPQPPAKKPAHTPTLRRLRGYSFDPSLSAKLETAVINERIFTIPWEPLAPGPVGEYVEVIDVDPASGCFYEPVDLNDPHLLAQDGLPASAANPQFHQQMAYAVVMTTIRNFERAIGRPVLWSDRTAKDMGKTTAQMQEADWLATYVRRLAVYPHALREANAYYSPAKKALLFGYFPASEVGDPAVYPGGIVFGSLSHDIIAHETTHAILDGIHPHFMKVTQPDGLAFHEAFADLVALFQHFTFHEVVRHQIARTRGEMGMNNLMGELAQEFGRATGNRGSLRDALGQVDPATGKWQRRPPDPARYMTEMEPHARGAILVSAVFDAFITIYESRIADLRRIASGGTGILKEGELHPDLVNRLATEAVTAAGHVLTMCIRALDYCPPVDIDFGDYLRALITADRDVFPDDSCGYRIAFIDSFRQHGIYPRKLRSLSEESLTWDRPEEISTYENMARLGEVLRTFYKDLGMDHDRHLRWKKTREQRARLHDHLQSKFLHEFNDTRLQEMTGLDFGITREKNGEKVVRFSVQAMWPVQRQRPDGTVLNQIIFTLLQHRPLEGAAEDLWGGCTIIVDLGHDDPEKSIRYIIRKPLFSKDPAHSRLELARQRAQDPAMMPLSSTYGMDAADEPFAMLHSEY</sequence>
<proteinExistence type="predicted"/>
<organism evidence="2 3">
    <name type="scientific">Prosthecobacter fluviatilis</name>
    <dbReference type="NCBI Taxonomy" id="445931"/>
    <lineage>
        <taxon>Bacteria</taxon>
        <taxon>Pseudomonadati</taxon>
        <taxon>Verrucomicrobiota</taxon>
        <taxon>Verrucomicrobiia</taxon>
        <taxon>Verrucomicrobiales</taxon>
        <taxon>Verrucomicrobiaceae</taxon>
        <taxon>Prosthecobacter</taxon>
    </lineage>
</organism>
<dbReference type="EMBL" id="JBHSMQ010000012">
    <property type="protein sequence ID" value="MFC5457711.1"/>
    <property type="molecule type" value="Genomic_DNA"/>
</dbReference>
<keyword evidence="3" id="KW-1185">Reference proteome</keyword>
<name>A0ABW0KZ74_9BACT</name>